<dbReference type="GO" id="GO:0005764">
    <property type="term" value="C:lysosome"/>
    <property type="evidence" value="ECO:0007669"/>
    <property type="project" value="TreeGrafter"/>
</dbReference>
<feature type="disulfide bond" evidence="11">
    <location>
        <begin position="401"/>
        <end position="449"/>
    </location>
</feature>
<gene>
    <name evidence="15" type="primary">Dwil\GK14134</name>
    <name evidence="15" type="ORF">Dwil_GK14134</name>
</gene>
<keyword evidence="11" id="KW-1015">Disulfide bond</keyword>
<dbReference type="GO" id="GO:0016020">
    <property type="term" value="C:membrane"/>
    <property type="evidence" value="ECO:0007669"/>
    <property type="project" value="GOC"/>
</dbReference>
<dbReference type="InterPro" id="IPR041805">
    <property type="entry name" value="ASMase/PPN1_MPP"/>
</dbReference>
<evidence type="ECO:0000259" key="14">
    <source>
        <dbReference type="Pfam" id="PF19272"/>
    </source>
</evidence>
<feature type="binding site" evidence="10">
    <location>
        <position position="224"/>
    </location>
    <ligand>
        <name>Zn(2+)</name>
        <dbReference type="ChEBI" id="CHEBI:29105"/>
        <label>1</label>
    </ligand>
</feature>
<evidence type="ECO:0000259" key="13">
    <source>
        <dbReference type="Pfam" id="PF00149"/>
    </source>
</evidence>
<feature type="disulfide bond" evidence="11">
    <location>
        <begin position="598"/>
        <end position="602"/>
    </location>
</feature>
<reference evidence="15 16" key="1">
    <citation type="journal article" date="2007" name="Nature">
        <title>Evolution of genes and genomes on the Drosophila phylogeny.</title>
        <authorList>
            <consortium name="Drosophila 12 Genomes Consortium"/>
            <person name="Clark A.G."/>
            <person name="Eisen M.B."/>
            <person name="Smith D.R."/>
            <person name="Bergman C.M."/>
            <person name="Oliver B."/>
            <person name="Markow T.A."/>
            <person name="Kaufman T.C."/>
            <person name="Kellis M."/>
            <person name="Gelbart W."/>
            <person name="Iyer V.N."/>
            <person name="Pollard D.A."/>
            <person name="Sackton T.B."/>
            <person name="Larracuente A.M."/>
            <person name="Singh N.D."/>
            <person name="Abad J.P."/>
            <person name="Abt D.N."/>
            <person name="Adryan B."/>
            <person name="Aguade M."/>
            <person name="Akashi H."/>
            <person name="Anderson W.W."/>
            <person name="Aquadro C.F."/>
            <person name="Ardell D.H."/>
            <person name="Arguello R."/>
            <person name="Artieri C.G."/>
            <person name="Barbash D.A."/>
            <person name="Barker D."/>
            <person name="Barsanti P."/>
            <person name="Batterham P."/>
            <person name="Batzoglou S."/>
            <person name="Begun D."/>
            <person name="Bhutkar A."/>
            <person name="Blanco E."/>
            <person name="Bosak S.A."/>
            <person name="Bradley R.K."/>
            <person name="Brand A.D."/>
            <person name="Brent M.R."/>
            <person name="Brooks A.N."/>
            <person name="Brown R.H."/>
            <person name="Butlin R.K."/>
            <person name="Caggese C."/>
            <person name="Calvi B.R."/>
            <person name="Bernardo de Carvalho A."/>
            <person name="Caspi A."/>
            <person name="Castrezana S."/>
            <person name="Celniker S.E."/>
            <person name="Chang J.L."/>
            <person name="Chapple C."/>
            <person name="Chatterji S."/>
            <person name="Chinwalla A."/>
            <person name="Civetta A."/>
            <person name="Clifton S.W."/>
            <person name="Comeron J.M."/>
            <person name="Costello J.C."/>
            <person name="Coyne J.A."/>
            <person name="Daub J."/>
            <person name="David R.G."/>
            <person name="Delcher A.L."/>
            <person name="Delehaunty K."/>
            <person name="Do C.B."/>
            <person name="Ebling H."/>
            <person name="Edwards K."/>
            <person name="Eickbush T."/>
            <person name="Evans J.D."/>
            <person name="Filipski A."/>
            <person name="Findeiss S."/>
            <person name="Freyhult E."/>
            <person name="Fulton L."/>
            <person name="Fulton R."/>
            <person name="Garcia A.C."/>
            <person name="Gardiner A."/>
            <person name="Garfield D.A."/>
            <person name="Garvin B.E."/>
            <person name="Gibson G."/>
            <person name="Gilbert D."/>
            <person name="Gnerre S."/>
            <person name="Godfrey J."/>
            <person name="Good R."/>
            <person name="Gotea V."/>
            <person name="Gravely B."/>
            <person name="Greenberg A.J."/>
            <person name="Griffiths-Jones S."/>
            <person name="Gross S."/>
            <person name="Guigo R."/>
            <person name="Gustafson E.A."/>
            <person name="Haerty W."/>
            <person name="Hahn M.W."/>
            <person name="Halligan D.L."/>
            <person name="Halpern A.L."/>
            <person name="Halter G.M."/>
            <person name="Han M.V."/>
            <person name="Heger A."/>
            <person name="Hillier L."/>
            <person name="Hinrichs A.S."/>
            <person name="Holmes I."/>
            <person name="Hoskins R.A."/>
            <person name="Hubisz M.J."/>
            <person name="Hultmark D."/>
            <person name="Huntley M.A."/>
            <person name="Jaffe D.B."/>
            <person name="Jagadeeshan S."/>
            <person name="Jeck W.R."/>
            <person name="Johnson J."/>
            <person name="Jones C.D."/>
            <person name="Jordan W.C."/>
            <person name="Karpen G.H."/>
            <person name="Kataoka E."/>
            <person name="Keightley P.D."/>
            <person name="Kheradpour P."/>
            <person name="Kirkness E.F."/>
            <person name="Koerich L.B."/>
            <person name="Kristiansen K."/>
            <person name="Kudrna D."/>
            <person name="Kulathinal R.J."/>
            <person name="Kumar S."/>
            <person name="Kwok R."/>
            <person name="Lander E."/>
            <person name="Langley C.H."/>
            <person name="Lapoint R."/>
            <person name="Lazzaro B.P."/>
            <person name="Lee S.J."/>
            <person name="Levesque L."/>
            <person name="Li R."/>
            <person name="Lin C.F."/>
            <person name="Lin M.F."/>
            <person name="Lindblad-Toh K."/>
            <person name="Llopart A."/>
            <person name="Long M."/>
            <person name="Low L."/>
            <person name="Lozovsky E."/>
            <person name="Lu J."/>
            <person name="Luo M."/>
            <person name="Machado C.A."/>
            <person name="Makalowski W."/>
            <person name="Marzo M."/>
            <person name="Matsuda M."/>
            <person name="Matzkin L."/>
            <person name="McAllister B."/>
            <person name="McBride C.S."/>
            <person name="McKernan B."/>
            <person name="McKernan K."/>
            <person name="Mendez-Lago M."/>
            <person name="Minx P."/>
            <person name="Mollenhauer M.U."/>
            <person name="Montooth K."/>
            <person name="Mount S.M."/>
            <person name="Mu X."/>
            <person name="Myers E."/>
            <person name="Negre B."/>
            <person name="Newfeld S."/>
            <person name="Nielsen R."/>
            <person name="Noor M.A."/>
            <person name="O'Grady P."/>
            <person name="Pachter L."/>
            <person name="Papaceit M."/>
            <person name="Parisi M.J."/>
            <person name="Parisi M."/>
            <person name="Parts L."/>
            <person name="Pedersen J.S."/>
            <person name="Pesole G."/>
            <person name="Phillippy A.M."/>
            <person name="Ponting C.P."/>
            <person name="Pop M."/>
            <person name="Porcelli D."/>
            <person name="Powell J.R."/>
            <person name="Prohaska S."/>
            <person name="Pruitt K."/>
            <person name="Puig M."/>
            <person name="Quesneville H."/>
            <person name="Ram K.R."/>
            <person name="Rand D."/>
            <person name="Rasmussen M.D."/>
            <person name="Reed L.K."/>
            <person name="Reenan R."/>
            <person name="Reily A."/>
            <person name="Remington K.A."/>
            <person name="Rieger T.T."/>
            <person name="Ritchie M.G."/>
            <person name="Robin C."/>
            <person name="Rogers Y.H."/>
            <person name="Rohde C."/>
            <person name="Rozas J."/>
            <person name="Rubenfield M.J."/>
            <person name="Ruiz A."/>
            <person name="Russo S."/>
            <person name="Salzberg S.L."/>
            <person name="Sanchez-Gracia A."/>
            <person name="Saranga D.J."/>
            <person name="Sato H."/>
            <person name="Schaeffer S.W."/>
            <person name="Schatz M.C."/>
            <person name="Schlenke T."/>
            <person name="Schwartz R."/>
            <person name="Segarra C."/>
            <person name="Singh R.S."/>
            <person name="Sirot L."/>
            <person name="Sirota M."/>
            <person name="Sisneros N.B."/>
            <person name="Smith C.D."/>
            <person name="Smith T.F."/>
            <person name="Spieth J."/>
            <person name="Stage D.E."/>
            <person name="Stark A."/>
            <person name="Stephan W."/>
            <person name="Strausberg R.L."/>
            <person name="Strempel S."/>
            <person name="Sturgill D."/>
            <person name="Sutton G."/>
            <person name="Sutton G.G."/>
            <person name="Tao W."/>
            <person name="Teichmann S."/>
            <person name="Tobari Y.N."/>
            <person name="Tomimura Y."/>
            <person name="Tsolas J.M."/>
            <person name="Valente V.L."/>
            <person name="Venter E."/>
            <person name="Venter J.C."/>
            <person name="Vicario S."/>
            <person name="Vieira F.G."/>
            <person name="Vilella A.J."/>
            <person name="Villasante A."/>
            <person name="Walenz B."/>
            <person name="Wang J."/>
            <person name="Wasserman M."/>
            <person name="Watts T."/>
            <person name="Wilson D."/>
            <person name="Wilson R.K."/>
            <person name="Wing R.A."/>
            <person name="Wolfner M.F."/>
            <person name="Wong A."/>
            <person name="Wong G.K."/>
            <person name="Wu C.I."/>
            <person name="Wu G."/>
            <person name="Yamamoto D."/>
            <person name="Yang H.P."/>
            <person name="Yang S.P."/>
            <person name="Yorke J.A."/>
            <person name="Yoshida K."/>
            <person name="Zdobnov E."/>
            <person name="Zhang P."/>
            <person name="Zhang Y."/>
            <person name="Zimin A.V."/>
            <person name="Baldwin J."/>
            <person name="Abdouelleil A."/>
            <person name="Abdulkadir J."/>
            <person name="Abebe A."/>
            <person name="Abera B."/>
            <person name="Abreu J."/>
            <person name="Acer S.C."/>
            <person name="Aftuck L."/>
            <person name="Alexander A."/>
            <person name="An P."/>
            <person name="Anderson E."/>
            <person name="Anderson S."/>
            <person name="Arachi H."/>
            <person name="Azer M."/>
            <person name="Bachantsang P."/>
            <person name="Barry A."/>
            <person name="Bayul T."/>
            <person name="Berlin A."/>
            <person name="Bessette D."/>
            <person name="Bloom T."/>
            <person name="Blye J."/>
            <person name="Boguslavskiy L."/>
            <person name="Bonnet C."/>
            <person name="Boukhgalter B."/>
            <person name="Bourzgui I."/>
            <person name="Brown A."/>
            <person name="Cahill P."/>
            <person name="Channer S."/>
            <person name="Cheshatsang Y."/>
            <person name="Chuda L."/>
            <person name="Citroen M."/>
            <person name="Collymore A."/>
            <person name="Cooke P."/>
            <person name="Costello M."/>
            <person name="D'Aco K."/>
            <person name="Daza R."/>
            <person name="De Haan G."/>
            <person name="DeGray S."/>
            <person name="DeMaso C."/>
            <person name="Dhargay N."/>
            <person name="Dooley K."/>
            <person name="Dooley E."/>
            <person name="Doricent M."/>
            <person name="Dorje P."/>
            <person name="Dorjee K."/>
            <person name="Dupes A."/>
            <person name="Elong R."/>
            <person name="Falk J."/>
            <person name="Farina A."/>
            <person name="Faro S."/>
            <person name="Ferguson D."/>
            <person name="Fisher S."/>
            <person name="Foley C.D."/>
            <person name="Franke A."/>
            <person name="Friedrich D."/>
            <person name="Gadbois L."/>
            <person name="Gearin G."/>
            <person name="Gearin C.R."/>
            <person name="Giannoukos G."/>
            <person name="Goode T."/>
            <person name="Graham J."/>
            <person name="Grandbois E."/>
            <person name="Grewal S."/>
            <person name="Gyaltsen K."/>
            <person name="Hafez N."/>
            <person name="Hagos B."/>
            <person name="Hall J."/>
            <person name="Henson C."/>
            <person name="Hollinger A."/>
            <person name="Honan T."/>
            <person name="Huard M.D."/>
            <person name="Hughes L."/>
            <person name="Hurhula B."/>
            <person name="Husby M.E."/>
            <person name="Kamat A."/>
            <person name="Kanga B."/>
            <person name="Kashin S."/>
            <person name="Khazanovich D."/>
            <person name="Kisner P."/>
            <person name="Lance K."/>
            <person name="Lara M."/>
            <person name="Lee W."/>
            <person name="Lennon N."/>
            <person name="Letendre F."/>
            <person name="LeVine R."/>
            <person name="Lipovsky A."/>
            <person name="Liu X."/>
            <person name="Liu J."/>
            <person name="Liu S."/>
            <person name="Lokyitsang T."/>
            <person name="Lokyitsang Y."/>
            <person name="Lubonja R."/>
            <person name="Lui A."/>
            <person name="MacDonald P."/>
            <person name="Magnisalis V."/>
            <person name="Maru K."/>
            <person name="Matthews C."/>
            <person name="McCusker W."/>
            <person name="McDonough S."/>
            <person name="Mehta T."/>
            <person name="Meldrim J."/>
            <person name="Meneus L."/>
            <person name="Mihai O."/>
            <person name="Mihalev A."/>
            <person name="Mihova T."/>
            <person name="Mittelman R."/>
            <person name="Mlenga V."/>
            <person name="Montmayeur A."/>
            <person name="Mulrain L."/>
            <person name="Navidi A."/>
            <person name="Naylor J."/>
            <person name="Negash T."/>
            <person name="Nguyen T."/>
            <person name="Nguyen N."/>
            <person name="Nicol R."/>
            <person name="Norbu C."/>
            <person name="Norbu N."/>
            <person name="Novod N."/>
            <person name="O'Neill B."/>
            <person name="Osman S."/>
            <person name="Markiewicz E."/>
            <person name="Oyono O.L."/>
            <person name="Patti C."/>
            <person name="Phunkhang P."/>
            <person name="Pierre F."/>
            <person name="Priest M."/>
            <person name="Raghuraman S."/>
            <person name="Rege F."/>
            <person name="Reyes R."/>
            <person name="Rise C."/>
            <person name="Rogov P."/>
            <person name="Ross K."/>
            <person name="Ryan E."/>
            <person name="Settipalli S."/>
            <person name="Shea T."/>
            <person name="Sherpa N."/>
            <person name="Shi L."/>
            <person name="Shih D."/>
            <person name="Sparrow T."/>
            <person name="Spaulding J."/>
            <person name="Stalker J."/>
            <person name="Stange-Thomann N."/>
            <person name="Stavropoulos S."/>
            <person name="Stone C."/>
            <person name="Strader C."/>
            <person name="Tesfaye S."/>
            <person name="Thomson T."/>
            <person name="Thoulutsang Y."/>
            <person name="Thoulutsang D."/>
            <person name="Topham K."/>
            <person name="Topping I."/>
            <person name="Tsamla T."/>
            <person name="Vassiliev H."/>
            <person name="Vo A."/>
            <person name="Wangchuk T."/>
            <person name="Wangdi T."/>
            <person name="Weiand M."/>
            <person name="Wilkinson J."/>
            <person name="Wilson A."/>
            <person name="Yadav S."/>
            <person name="Young G."/>
            <person name="Yu Q."/>
            <person name="Zembek L."/>
            <person name="Zhong D."/>
            <person name="Zimmer A."/>
            <person name="Zwirko Z."/>
            <person name="Jaffe D.B."/>
            <person name="Alvarez P."/>
            <person name="Brockman W."/>
            <person name="Butler J."/>
            <person name="Chin C."/>
            <person name="Gnerre S."/>
            <person name="Grabherr M."/>
            <person name="Kleber M."/>
            <person name="Mauceli E."/>
            <person name="MacCallum I."/>
        </authorList>
    </citation>
    <scope>NUCLEOTIDE SEQUENCE [LARGE SCALE GENOMIC DNA]</scope>
    <source>
        <strain evidence="16">Tucson 14030-0811.24</strain>
    </source>
</reference>
<feature type="binding site" evidence="10">
    <location>
        <position position="293"/>
    </location>
    <ligand>
        <name>Zn(2+)</name>
        <dbReference type="ChEBI" id="CHEBI:29105"/>
        <label>1</label>
    </ligand>
</feature>
<comment type="function">
    <text evidence="9">Converts sphingomyelin to ceramide.</text>
</comment>
<evidence type="ECO:0000256" key="9">
    <source>
        <dbReference type="PIRNR" id="PIRNR000948"/>
    </source>
</evidence>
<comment type="subcellular location">
    <subcellularLocation>
        <location evidence="1">Secreted</location>
    </subcellularLocation>
</comment>
<dbReference type="InterPro" id="IPR045473">
    <property type="entry name" value="ASM_C"/>
</dbReference>
<dbReference type="InParanoid" id="B4NGV6"/>
<feature type="chain" id="PRO_5002816954" description="Sphingomyelin phosphodiesterase" evidence="12">
    <location>
        <begin position="22"/>
        <end position="674"/>
    </location>
</feature>
<dbReference type="AlphaFoldDB" id="B4NGV6"/>
<feature type="binding site" evidence="10">
    <location>
        <position position="441"/>
    </location>
    <ligand>
        <name>Zn(2+)</name>
        <dbReference type="ChEBI" id="CHEBI:29105"/>
        <label>2</label>
    </ligand>
</feature>
<dbReference type="STRING" id="7260.B4NGV6"/>
<feature type="domain" description="Sphingomyelin phosphodiesterase C-terminal" evidence="14">
    <location>
        <begin position="506"/>
        <end position="621"/>
    </location>
</feature>
<keyword evidence="8" id="KW-0325">Glycoprotein</keyword>
<dbReference type="EC" id="3.1.4.12" evidence="9"/>
<feature type="disulfide bond" evidence="11">
    <location>
        <begin position="99"/>
        <end position="182"/>
    </location>
</feature>
<evidence type="ECO:0000256" key="4">
    <source>
        <dbReference type="ARBA" id="ARBA00022723"/>
    </source>
</evidence>
<dbReference type="PANTHER" id="PTHR10340:SF29">
    <property type="entry name" value="SPHINGOMYELIN PHOSPHODIESTERASE"/>
    <property type="match status" value="1"/>
</dbReference>
<keyword evidence="3" id="KW-0964">Secreted</keyword>
<evidence type="ECO:0000256" key="12">
    <source>
        <dbReference type="SAM" id="SignalP"/>
    </source>
</evidence>
<dbReference type="PANTHER" id="PTHR10340">
    <property type="entry name" value="SPHINGOMYELIN PHOSPHODIESTERASE"/>
    <property type="match status" value="1"/>
</dbReference>
<dbReference type="Gene3D" id="3.60.21.10">
    <property type="match status" value="1"/>
</dbReference>
<comment type="cofactor">
    <cofactor evidence="10">
        <name>Zn(2+)</name>
        <dbReference type="ChEBI" id="CHEBI:29105"/>
    </cofactor>
    <text evidence="10">Binds 2 Zn(2+) ions per subunit.</text>
</comment>
<feature type="binding site" evidence="10">
    <location>
        <position position="475"/>
    </location>
    <ligand>
        <name>Zn(2+)</name>
        <dbReference type="ChEBI" id="CHEBI:29105"/>
        <label>2</label>
    </ligand>
</feature>
<feature type="binding site" evidence="10">
    <location>
        <position position="477"/>
    </location>
    <ligand>
        <name>Zn(2+)</name>
        <dbReference type="ChEBI" id="CHEBI:29105"/>
        <label>1</label>
    </ligand>
</feature>
<evidence type="ECO:0000256" key="6">
    <source>
        <dbReference type="ARBA" id="ARBA00022801"/>
    </source>
</evidence>
<dbReference type="GO" id="GO:0005615">
    <property type="term" value="C:extracellular space"/>
    <property type="evidence" value="ECO:0007669"/>
    <property type="project" value="TreeGrafter"/>
</dbReference>
<dbReference type="HOGENOM" id="CLU_014743_3_0_1"/>
<evidence type="ECO:0000256" key="1">
    <source>
        <dbReference type="ARBA" id="ARBA00004613"/>
    </source>
</evidence>
<dbReference type="FunCoup" id="B4NGV6">
    <property type="interactions" value="9"/>
</dbReference>
<evidence type="ECO:0000256" key="5">
    <source>
        <dbReference type="ARBA" id="ARBA00022729"/>
    </source>
</evidence>
<evidence type="ECO:0000256" key="10">
    <source>
        <dbReference type="PIRSR" id="PIRSR000948-1"/>
    </source>
</evidence>
<keyword evidence="16" id="KW-1185">Reference proteome</keyword>
<comment type="similarity">
    <text evidence="2 9">Belongs to the acid sphingomyelinase family.</text>
</comment>
<dbReference type="PhylomeDB" id="B4NGV6"/>
<dbReference type="PIRSF" id="PIRSF000948">
    <property type="entry name" value="Sphingomy_PDE"/>
    <property type="match status" value="1"/>
</dbReference>
<evidence type="ECO:0000313" key="16">
    <source>
        <dbReference type="Proteomes" id="UP000007798"/>
    </source>
</evidence>
<protein>
    <recommendedName>
        <fullName evidence="9">Sphingomyelin phosphodiesterase</fullName>
        <ecNumber evidence="9">3.1.4.12</ecNumber>
    </recommendedName>
</protein>
<proteinExistence type="inferred from homology"/>
<name>B4NGV6_DROWI</name>
<dbReference type="GO" id="GO:0061750">
    <property type="term" value="F:acid sphingomyelin phosphodiesterase activity"/>
    <property type="evidence" value="ECO:0007669"/>
    <property type="project" value="TreeGrafter"/>
</dbReference>
<feature type="binding site" evidence="10">
    <location>
        <position position="333"/>
    </location>
    <ligand>
        <name>Zn(2+)</name>
        <dbReference type="ChEBI" id="CHEBI:29105"/>
        <label>2</label>
    </ligand>
</feature>
<dbReference type="Pfam" id="PF00149">
    <property type="entry name" value="Metallophos"/>
    <property type="match status" value="1"/>
</dbReference>
<dbReference type="GO" id="GO:0016798">
    <property type="term" value="F:hydrolase activity, acting on glycosyl bonds"/>
    <property type="evidence" value="ECO:0007669"/>
    <property type="project" value="UniProtKB-KW"/>
</dbReference>
<organism evidence="15 16">
    <name type="scientific">Drosophila willistoni</name>
    <name type="common">Fruit fly</name>
    <dbReference type="NCBI Taxonomy" id="7260"/>
    <lineage>
        <taxon>Eukaryota</taxon>
        <taxon>Metazoa</taxon>
        <taxon>Ecdysozoa</taxon>
        <taxon>Arthropoda</taxon>
        <taxon>Hexapoda</taxon>
        <taxon>Insecta</taxon>
        <taxon>Pterygota</taxon>
        <taxon>Neoptera</taxon>
        <taxon>Endopterygota</taxon>
        <taxon>Diptera</taxon>
        <taxon>Brachycera</taxon>
        <taxon>Muscomorpha</taxon>
        <taxon>Ephydroidea</taxon>
        <taxon>Drosophilidae</taxon>
        <taxon>Drosophila</taxon>
        <taxon>Sophophora</taxon>
    </lineage>
</organism>
<feature type="disulfide bond" evidence="11">
    <location>
        <begin position="243"/>
        <end position="265"/>
    </location>
</feature>
<dbReference type="KEGG" id="dwi:6650899"/>
<dbReference type="SUPFAM" id="SSF56300">
    <property type="entry name" value="Metallo-dependent phosphatases"/>
    <property type="match status" value="1"/>
</dbReference>
<dbReference type="GO" id="GO:0046513">
    <property type="term" value="P:ceramide biosynthetic process"/>
    <property type="evidence" value="ECO:0007669"/>
    <property type="project" value="TreeGrafter"/>
</dbReference>
<dbReference type="CDD" id="cd00842">
    <property type="entry name" value="MPP_ASMase"/>
    <property type="match status" value="1"/>
</dbReference>
<evidence type="ECO:0000256" key="7">
    <source>
        <dbReference type="ARBA" id="ARBA00022833"/>
    </source>
</evidence>
<dbReference type="EMBL" id="CH964272">
    <property type="protein sequence ID" value="EDW84453.1"/>
    <property type="molecule type" value="Genomic_DNA"/>
</dbReference>
<dbReference type="SMR" id="B4NGV6"/>
<feature type="binding site" evidence="10">
    <location>
        <position position="222"/>
    </location>
    <ligand>
        <name>Zn(2+)</name>
        <dbReference type="ChEBI" id="CHEBI:29105"/>
        <label>1</label>
    </ligand>
</feature>
<feature type="signal peptide" evidence="12">
    <location>
        <begin position="1"/>
        <end position="21"/>
    </location>
</feature>
<accession>B4NGV6</accession>
<dbReference type="Pfam" id="PF19272">
    <property type="entry name" value="ASMase_C"/>
    <property type="match status" value="1"/>
</dbReference>
<keyword evidence="6 9" id="KW-0378">Hydrolase</keyword>
<comment type="catalytic activity">
    <reaction evidence="9">
        <text>a sphingomyelin + H2O = phosphocholine + an N-acylsphing-4-enine + H(+)</text>
        <dbReference type="Rhea" id="RHEA:19253"/>
        <dbReference type="ChEBI" id="CHEBI:15377"/>
        <dbReference type="ChEBI" id="CHEBI:15378"/>
        <dbReference type="ChEBI" id="CHEBI:17636"/>
        <dbReference type="ChEBI" id="CHEBI:52639"/>
        <dbReference type="ChEBI" id="CHEBI:295975"/>
        <dbReference type="EC" id="3.1.4.12"/>
    </reaction>
</comment>
<keyword evidence="5 12" id="KW-0732">Signal</keyword>
<feature type="disulfide bond" evidence="11">
    <location>
        <begin position="237"/>
        <end position="242"/>
    </location>
</feature>
<dbReference type="InterPro" id="IPR004843">
    <property type="entry name" value="Calcineurin-like_PHP"/>
</dbReference>
<dbReference type="InterPro" id="IPR011160">
    <property type="entry name" value="Sphingomy_PDE"/>
</dbReference>
<feature type="binding site" evidence="10">
    <location>
        <position position="293"/>
    </location>
    <ligand>
        <name>Zn(2+)</name>
        <dbReference type="ChEBI" id="CHEBI:29105"/>
        <label>2</label>
    </ligand>
</feature>
<keyword evidence="4 10" id="KW-0479">Metal-binding</keyword>
<dbReference type="OrthoDB" id="282973at2759"/>
<dbReference type="InterPro" id="IPR029052">
    <property type="entry name" value="Metallo-depent_PP-like"/>
</dbReference>
<feature type="disulfide bond" evidence="11">
    <location>
        <begin position="102"/>
        <end position="174"/>
    </location>
</feature>
<evidence type="ECO:0000313" key="15">
    <source>
        <dbReference type="EMBL" id="EDW84453.1"/>
    </source>
</evidence>
<dbReference type="Proteomes" id="UP000007798">
    <property type="component" value="Unassembled WGS sequence"/>
</dbReference>
<keyword evidence="7 10" id="KW-0862">Zinc</keyword>
<dbReference type="GO" id="GO:0006685">
    <property type="term" value="P:sphingomyelin catabolic process"/>
    <property type="evidence" value="ECO:0007669"/>
    <property type="project" value="UniProtKB-UniRule"/>
</dbReference>
<dbReference type="eggNOG" id="KOG3770">
    <property type="taxonomic scope" value="Eukaryota"/>
</dbReference>
<dbReference type="GO" id="GO:0046872">
    <property type="term" value="F:metal ion binding"/>
    <property type="evidence" value="ECO:0007669"/>
    <property type="project" value="UniProtKB-KW"/>
</dbReference>
<evidence type="ECO:0000256" key="2">
    <source>
        <dbReference type="ARBA" id="ARBA00008234"/>
    </source>
</evidence>
<evidence type="ECO:0000256" key="3">
    <source>
        <dbReference type="ARBA" id="ARBA00022525"/>
    </source>
</evidence>
<dbReference type="OMA" id="EPMCCRD"/>
<sequence>MKVFWNFTLVAASFLVFSSSALNIPGIPTSLTTDERLNAVISAAVAEEISHEYLKYLRTGVETPRLRELADELGATKDKKDIFTESMGDLSRANQFLTCTMCRSVVNVIARTFTSPDGELNGPNRDEEARNVIIKMAAYFNIMNDDVVGGLFDLNWPIWDYILNETIAESRSFCGMLPYEICQIQQDQYNLTVTIVGDTPAESNTEMPERGDNDVLILQLTDIHYDPEYRVGGLADCEEPMCCRDALPAGAETTGAGFWSDYRNCDTPKTLIVNAFEHISKTHKLDWIYHTGDVPPHNIWSTTKQGNLDMLTEIDGLLTENFPNIPVYSCLGNHEPHPTNVFVNENDIPAELNVDWLYSHVWSLWSKWLPASAEETVLRGGYYTVLPPTGPRIIALNSMDCYLFNWWLYYNGSLVMEQLNWLHDTLTEAERNGEKVHILTHIPSGDGDCWTVYARELNRILARFNKIITGIFNGHTHKDEMNVHYSTDNHAYAVSWNGGSLTTYSYMNPNYRLYELSGQTWQVLDHHTYIVNLTEANLNPDKDPEWLEEYSFTKEFTSDTSPAGIDKLLVEMAEKPSLLRTFWKFKMTSADPKLEAGCDNACLSTTLCRIATSNYGEKTRCRELQAILEESLANEEDEDDDNGNGDDNGGGASAIMAYSFTCLLTIWLSLSLLI</sequence>
<evidence type="ECO:0000256" key="11">
    <source>
        <dbReference type="PIRSR" id="PIRSR000948-2"/>
    </source>
</evidence>
<feature type="domain" description="Calcineurin-like phosphoesterase" evidence="13">
    <location>
        <begin position="217"/>
        <end position="478"/>
    </location>
</feature>
<evidence type="ECO:0000256" key="8">
    <source>
        <dbReference type="ARBA" id="ARBA00023180"/>
    </source>
</evidence>
<keyword evidence="9" id="KW-0326">Glycosidase</keyword>